<dbReference type="InterPro" id="IPR006626">
    <property type="entry name" value="PbH1"/>
</dbReference>
<evidence type="ECO:0000256" key="1">
    <source>
        <dbReference type="SAM" id="SignalP"/>
    </source>
</evidence>
<dbReference type="InterPro" id="IPR015915">
    <property type="entry name" value="Kelch-typ_b-propeller"/>
</dbReference>
<evidence type="ECO:0000313" key="5">
    <source>
        <dbReference type="Proteomes" id="UP000215559"/>
    </source>
</evidence>
<dbReference type="InterPro" id="IPR012334">
    <property type="entry name" value="Pectin_lyas_fold"/>
</dbReference>
<evidence type="ECO:0000259" key="3">
    <source>
        <dbReference type="Pfam" id="PF13229"/>
    </source>
</evidence>
<feature type="domain" description="Right handed beta helix" evidence="3">
    <location>
        <begin position="431"/>
        <end position="583"/>
    </location>
</feature>
<feature type="signal peptide" evidence="1">
    <location>
        <begin position="1"/>
        <end position="21"/>
    </location>
</feature>
<feature type="domain" description="Periplasmic copper-binding protein NosD beta helix" evidence="2">
    <location>
        <begin position="93"/>
        <end position="259"/>
    </location>
</feature>
<evidence type="ECO:0008006" key="6">
    <source>
        <dbReference type="Google" id="ProtNLM"/>
    </source>
</evidence>
<reference evidence="4 5" key="1">
    <citation type="submission" date="2017-07" db="EMBL/GenBank/DDBJ databases">
        <title>Recovery of genomes from metagenomes via a dereplication, aggregation, and scoring strategy.</title>
        <authorList>
            <person name="Sieber C.M."/>
            <person name="Probst A.J."/>
            <person name="Sharrar A."/>
            <person name="Thomas B.C."/>
            <person name="Hess M."/>
            <person name="Tringe S.G."/>
            <person name="Banfield J.F."/>
        </authorList>
    </citation>
    <scope>NUCLEOTIDE SEQUENCE [LARGE SCALE GENOMIC DNA]</scope>
    <source>
        <strain evidence="4">JGI_Cruoil_03_51_56</strain>
    </source>
</reference>
<evidence type="ECO:0000313" key="4">
    <source>
        <dbReference type="EMBL" id="OYD15495.1"/>
    </source>
</evidence>
<gene>
    <name evidence="4" type="ORF">CH330_05570</name>
</gene>
<dbReference type="InterPro" id="IPR007742">
    <property type="entry name" value="NosD_dom"/>
</dbReference>
<dbReference type="Proteomes" id="UP000215559">
    <property type="component" value="Unassembled WGS sequence"/>
</dbReference>
<dbReference type="Pfam" id="PF05048">
    <property type="entry name" value="NosD"/>
    <property type="match status" value="1"/>
</dbReference>
<comment type="caution">
    <text evidence="4">The sequence shown here is derived from an EMBL/GenBank/DDBJ whole genome shotgun (WGS) entry which is preliminary data.</text>
</comment>
<sequence>MRHKKSLLVLFLVLSTSIALAQLHGTYTIKPSGGNYESFAAAAAALVSEGMSDDVIFEAYTGTYSGYANLSNITTGTHTITFRPATGQKPVLASGTTYGFYGYQTNNVKIENIPITASSYAIYAYYADNWRVEGCILRAPYPVRIYYYSDYDSIIGNRLESSSSYGVYMYGNSSTRGQHNFIANNFISGWTSYGVYCRYQDYPTFYYNSIVGSGSYSFYLYYSDYVSLKNNIVWNKNPNCTILYTRYATLSSSDYNDLYYTGSSGRIAYYNNTYYYTLSSWQGTGFDAHSISTNPLCGGGANLHLKTGSPCIGKANPITGITTDIDGDTRGTPPDIGADEYTTAPGSPMSGVYTVKLDGTGNYKSVTDGLYDMYLRGVGGNITFDIYKGTYNEALNLQDLGNGAYSITFQAHVSTDGIDKVTWNAGGATYAVNMKDASHMRFKNLNVLGYRSYGFYFYYDYAQYPYKGCDSCLVEGCNVTGGTPIYMRYGCDDDSIIGNQLKATSSYGIYMYGTSSPYSYRNVVANNMISGFSSYAIYMYYTYYTKLYYNTIYSNRATYLIYDRYDYYTESKNNILFNNRNYTNAVAHYKYSGGTLTSDYNCLYCPYSNYVGYYNGYQNWSAWQGLGFDLHGINSDPKIGGQLNMHLKTGSPCIEKATPITGITTDIDGDTRGTPPDIGADEYTSVGAPMSGVYTIKQDGTGDFVDFLDALSATQLRGLSGDIYFDVYEGTYSDAIYLSTFNNGSHHLTFRADTSGGEIAKVTISNGTSYGVYLADVARFTFKDLIITGHNYGFYLGYISSPYRGCDSITIQNCKINAGSYGLYMRYGSSDNKIIGNEIHCTGSYGVYQYGSGSSYCERNEFINNFVYGYTNRGFYDYYTRNAKYYYNTLYSSQAFYCVMDYYGYGTTYKNNILFNDYNYTSGTAIYKYYGDAPTSDYNCLYCPYSNYVAYLYPGSGYMNWSAWQSAGYDTHGINSDPDLTSASDLHLMASSPCVGKATPITGITTDIDGDTRDATHPDIGGDEMFVDVAVTEILAPTGALPIGGTVIPRARVTYLDGRGTAIFDLIFRIFKGGMPIYTDTAHNITLDIGDVDTVSFYFWVPTINGADYSAQCWHSMTPDAVPGNDTAYSTFAVGNVDVGILEIQQPPATVAEGTVIYPTVKLHNYGDFASTFNLIFTIDDGTDQGKTTASVNNIGAGSEAPVLEVSGSTAEANVETDALVYNQSEPVTVNAGEDLVHTFTTGWTATPHQAFTVLTYHDLAFDQTRSNDTAGMNFNVVGVDIAAIQITEPTATVGEHRTIYPSVLLHNSSIVALTCDLTFTIDDGSDVLVYNETEPVTINAGEDLLHTFATGWEATPQQFFAAHTHHNLPYDANRTNDTIDFQFEVIPPWPERWTEVASMPAGAKPVKRGAWLAINGDGIMYATKGYKTCEFYRYDPMKDSWKTLKEVPADEEGRVKPPRKGCKGVSDGDRYIYMTKGNNTFGFWRYDIVGDSWKRMASVPEGPRRKKVKGGTDLAYVVKNDTAWVYLLKGYKTEFYK</sequence>
<dbReference type="SMART" id="SM00710">
    <property type="entry name" value="PbH1"/>
    <property type="match status" value="13"/>
</dbReference>
<dbReference type="InterPro" id="IPR011050">
    <property type="entry name" value="Pectin_lyase_fold/virulence"/>
</dbReference>
<dbReference type="InterPro" id="IPR059226">
    <property type="entry name" value="Choice_anch_Q_dom"/>
</dbReference>
<dbReference type="SUPFAM" id="SSF51126">
    <property type="entry name" value="Pectin lyase-like"/>
    <property type="match status" value="3"/>
</dbReference>
<organism evidence="4 5">
    <name type="scientific">candidate division WOR-3 bacterium JGI_Cruoil_03_51_56</name>
    <dbReference type="NCBI Taxonomy" id="1973747"/>
    <lineage>
        <taxon>Bacteria</taxon>
        <taxon>Bacteria division WOR-3</taxon>
    </lineage>
</organism>
<feature type="chain" id="PRO_5012375909" description="Right handed beta helix domain-containing protein" evidence="1">
    <location>
        <begin position="22"/>
        <end position="1538"/>
    </location>
</feature>
<dbReference type="Pfam" id="PF13229">
    <property type="entry name" value="Beta_helix"/>
    <property type="match status" value="2"/>
</dbReference>
<dbReference type="NCBIfam" id="NF041518">
    <property type="entry name" value="choice_anch_Q"/>
    <property type="match status" value="1"/>
</dbReference>
<dbReference type="Gene3D" id="2.160.20.10">
    <property type="entry name" value="Single-stranded right-handed beta-helix, Pectin lyase-like"/>
    <property type="match status" value="3"/>
</dbReference>
<keyword evidence="1" id="KW-0732">Signal</keyword>
<dbReference type="EMBL" id="NOZP01000097">
    <property type="protein sequence ID" value="OYD15495.1"/>
    <property type="molecule type" value="Genomic_DNA"/>
</dbReference>
<proteinExistence type="predicted"/>
<evidence type="ECO:0000259" key="2">
    <source>
        <dbReference type="Pfam" id="PF05048"/>
    </source>
</evidence>
<dbReference type="InterPro" id="IPR039448">
    <property type="entry name" value="Beta_helix"/>
</dbReference>
<accession>A0A235BV90</accession>
<feature type="non-terminal residue" evidence="4">
    <location>
        <position position="1538"/>
    </location>
</feature>
<feature type="domain" description="Right handed beta helix" evidence="3">
    <location>
        <begin position="804"/>
        <end position="918"/>
    </location>
</feature>
<protein>
    <recommendedName>
        <fullName evidence="6">Right handed beta helix domain-containing protein</fullName>
    </recommendedName>
</protein>
<name>A0A235BV90_UNCW3</name>
<dbReference type="SUPFAM" id="SSF117281">
    <property type="entry name" value="Kelch motif"/>
    <property type="match status" value="1"/>
</dbReference>